<accession>A0A811L9Z2</accession>
<comment type="caution">
    <text evidence="7">The sequence shown here is derived from an EMBL/GenBank/DDBJ whole genome shotgun (WGS) entry which is preliminary data.</text>
</comment>
<evidence type="ECO:0000256" key="5">
    <source>
        <dbReference type="SAM" id="MobiDB-lite"/>
    </source>
</evidence>
<keyword evidence="8" id="KW-1185">Reference proteome</keyword>
<dbReference type="EMBL" id="CAJFCW020000005">
    <property type="protein sequence ID" value="CAG9119596.1"/>
    <property type="molecule type" value="Genomic_DNA"/>
</dbReference>
<dbReference type="GO" id="GO:0046983">
    <property type="term" value="F:protein dimerization activity"/>
    <property type="evidence" value="ECO:0007669"/>
    <property type="project" value="InterPro"/>
</dbReference>
<evidence type="ECO:0000256" key="3">
    <source>
        <dbReference type="ARBA" id="ARBA00023242"/>
    </source>
</evidence>
<dbReference type="Proteomes" id="UP000614601">
    <property type="component" value="Unassembled WGS sequence"/>
</dbReference>
<dbReference type="GO" id="GO:0045944">
    <property type="term" value="P:positive regulation of transcription by RNA polymerase II"/>
    <property type="evidence" value="ECO:0007669"/>
    <property type="project" value="TreeGrafter"/>
</dbReference>
<dbReference type="InterPro" id="IPR036638">
    <property type="entry name" value="HLH_DNA-bd_sf"/>
</dbReference>
<feature type="region of interest" description="Disordered" evidence="5">
    <location>
        <begin position="1"/>
        <end position="52"/>
    </location>
</feature>
<name>A0A811L9Z2_9BILA</name>
<dbReference type="PROSITE" id="PS50888">
    <property type="entry name" value="BHLH"/>
    <property type="match status" value="1"/>
</dbReference>
<organism evidence="7 8">
    <name type="scientific">Bursaphelenchus okinawaensis</name>
    <dbReference type="NCBI Taxonomy" id="465554"/>
    <lineage>
        <taxon>Eukaryota</taxon>
        <taxon>Metazoa</taxon>
        <taxon>Ecdysozoa</taxon>
        <taxon>Nematoda</taxon>
        <taxon>Chromadorea</taxon>
        <taxon>Rhabditida</taxon>
        <taxon>Tylenchina</taxon>
        <taxon>Tylenchomorpha</taxon>
        <taxon>Aphelenchoidea</taxon>
        <taxon>Aphelenchoididae</taxon>
        <taxon>Bursaphelenchus</taxon>
    </lineage>
</organism>
<protein>
    <recommendedName>
        <fullName evidence="6">BHLH domain-containing protein</fullName>
    </recommendedName>
</protein>
<reference evidence="7" key="1">
    <citation type="submission" date="2020-09" db="EMBL/GenBank/DDBJ databases">
        <authorList>
            <person name="Kikuchi T."/>
        </authorList>
    </citation>
    <scope>NUCLEOTIDE SEQUENCE</scope>
    <source>
        <strain evidence="7">SH1</strain>
    </source>
</reference>
<evidence type="ECO:0000256" key="2">
    <source>
        <dbReference type="ARBA" id="ARBA00023125"/>
    </source>
</evidence>
<dbReference type="PRINTS" id="PR00044">
    <property type="entry name" value="LEUZIPPRMYC"/>
</dbReference>
<dbReference type="InterPro" id="IPR011598">
    <property type="entry name" value="bHLH_dom"/>
</dbReference>
<dbReference type="AlphaFoldDB" id="A0A811L9Z2"/>
<feature type="coiled-coil region" evidence="4">
    <location>
        <begin position="89"/>
        <end position="116"/>
    </location>
</feature>
<dbReference type="Proteomes" id="UP000783686">
    <property type="component" value="Unassembled WGS sequence"/>
</dbReference>
<sequence length="126" mass="14069">MSENDFSDGDLDVEGGSSPNPSGYTHSDDSKKNARAQHNALERRRRDNIKDMYSSLREAIPNLNESDRASRAQILKKTIDHIQDSKNSHTALEGDVKKLTETNERLKQEIMAKKAALQNGQGCSKN</sequence>
<evidence type="ECO:0000313" key="7">
    <source>
        <dbReference type="EMBL" id="CAD5224098.1"/>
    </source>
</evidence>
<evidence type="ECO:0000256" key="1">
    <source>
        <dbReference type="ARBA" id="ARBA00007628"/>
    </source>
</evidence>
<dbReference type="SUPFAM" id="SSF47459">
    <property type="entry name" value="HLH, helix-loop-helix DNA-binding domain"/>
    <property type="match status" value="1"/>
</dbReference>
<keyword evidence="4" id="KW-0175">Coiled coil</keyword>
<dbReference type="PANTHER" id="PTHR10328">
    <property type="entry name" value="PROTEIN MAX MYC-ASSOCIATED FACTOR X"/>
    <property type="match status" value="1"/>
</dbReference>
<feature type="compositionally biased region" description="Acidic residues" evidence="5">
    <location>
        <begin position="1"/>
        <end position="13"/>
    </location>
</feature>
<dbReference type="GO" id="GO:0003700">
    <property type="term" value="F:DNA-binding transcription factor activity"/>
    <property type="evidence" value="ECO:0007669"/>
    <property type="project" value="InterPro"/>
</dbReference>
<dbReference type="GO" id="GO:0090575">
    <property type="term" value="C:RNA polymerase II transcription regulator complex"/>
    <property type="evidence" value="ECO:0007669"/>
    <property type="project" value="TreeGrafter"/>
</dbReference>
<gene>
    <name evidence="7" type="ORF">BOKJ2_LOCUS10868</name>
</gene>
<dbReference type="EMBL" id="CAJFDH010000005">
    <property type="protein sequence ID" value="CAD5224098.1"/>
    <property type="molecule type" value="Genomic_DNA"/>
</dbReference>
<keyword evidence="3" id="KW-0539">Nucleus</keyword>
<dbReference type="InterPro" id="IPR002418">
    <property type="entry name" value="Tscrpt_reg_Myc"/>
</dbReference>
<proteinExistence type="inferred from homology"/>
<feature type="domain" description="BHLH" evidence="6">
    <location>
        <begin position="33"/>
        <end position="85"/>
    </location>
</feature>
<dbReference type="OrthoDB" id="8964853at2759"/>
<dbReference type="GO" id="GO:0003677">
    <property type="term" value="F:DNA binding"/>
    <property type="evidence" value="ECO:0007669"/>
    <property type="project" value="UniProtKB-KW"/>
</dbReference>
<comment type="similarity">
    <text evidence="1">Belongs to the MAX family.</text>
</comment>
<dbReference type="Gene3D" id="4.10.280.10">
    <property type="entry name" value="Helix-loop-helix DNA-binding domain"/>
    <property type="match status" value="1"/>
</dbReference>
<evidence type="ECO:0000259" key="6">
    <source>
        <dbReference type="PROSITE" id="PS50888"/>
    </source>
</evidence>
<dbReference type="SMART" id="SM00353">
    <property type="entry name" value="HLH"/>
    <property type="match status" value="1"/>
</dbReference>
<dbReference type="Pfam" id="PF00010">
    <property type="entry name" value="HLH"/>
    <property type="match status" value="1"/>
</dbReference>
<keyword evidence="2" id="KW-0238">DNA-binding</keyword>
<dbReference type="FunFam" id="4.10.280.10:FF:000019">
    <property type="entry name" value="Myc proto-oncogene protein"/>
    <property type="match status" value="1"/>
</dbReference>
<evidence type="ECO:0000313" key="8">
    <source>
        <dbReference type="Proteomes" id="UP000614601"/>
    </source>
</evidence>
<feature type="compositionally biased region" description="Basic and acidic residues" evidence="5">
    <location>
        <begin position="40"/>
        <end position="50"/>
    </location>
</feature>
<evidence type="ECO:0000256" key="4">
    <source>
        <dbReference type="SAM" id="Coils"/>
    </source>
</evidence>
<dbReference type="PANTHER" id="PTHR10328:SF10">
    <property type="entry name" value="MAX-LIKE PROTEIN 1"/>
    <property type="match status" value="1"/>
</dbReference>